<dbReference type="Proteomes" id="UP001203058">
    <property type="component" value="Unassembled WGS sequence"/>
</dbReference>
<dbReference type="Pfam" id="PF24793">
    <property type="entry name" value="GINT1_N"/>
    <property type="match status" value="1"/>
</dbReference>
<dbReference type="EMBL" id="JAKZHW010000001">
    <property type="protein sequence ID" value="MCH8614701.1"/>
    <property type="molecule type" value="Genomic_DNA"/>
</dbReference>
<accession>A0ABS9VIA2</accession>
<keyword evidence="3" id="KW-1185">Reference proteome</keyword>
<dbReference type="SUPFAM" id="SSF75005">
    <property type="entry name" value="Arabinanase/levansucrase/invertase"/>
    <property type="match status" value="1"/>
</dbReference>
<evidence type="ECO:0000313" key="3">
    <source>
        <dbReference type="Proteomes" id="UP001203058"/>
    </source>
</evidence>
<protein>
    <recommendedName>
        <fullName evidence="1">Glucosamine inositolphosphorylceramide transferase 1 N-terminal domain-containing protein</fullName>
    </recommendedName>
</protein>
<evidence type="ECO:0000313" key="2">
    <source>
        <dbReference type="EMBL" id="MCH8614701.1"/>
    </source>
</evidence>
<sequence>MDAAIPKPARRSASAWLAAQWGSLFRHQQWTLGLIRMPVAEVFEWALAGQPLPLIEWMPERSGRFLADPMAIVNGDSILVLAEEFDWATGLGHISEIHGFGLPGARSDAAIRSPHHLSYPYLVREGGHLYCIPECGESGRVTLYRREDGRWVEHKVLIDDFSALDSTVFQHEGRWWLFCTNAENGPNEILHAWYADDLFGAWTPHAANPIKRDIASARPAGPPFVHDGHLIRPAQDCSKHYGGSLVFNRIVKLSPEEFEEERVAVLAPDPRGPYPAGLHTICGAGDWTIVDGARYAAIPAETKRALARKFVR</sequence>
<dbReference type="InterPro" id="IPR056442">
    <property type="entry name" value="GINT1_N"/>
</dbReference>
<dbReference type="RefSeq" id="WP_241445210.1">
    <property type="nucleotide sequence ID" value="NZ_JAKZHW010000001.1"/>
</dbReference>
<proteinExistence type="predicted"/>
<reference evidence="2 3" key="1">
    <citation type="submission" date="2022-03" db="EMBL/GenBank/DDBJ databases">
        <authorList>
            <person name="Jo J.-H."/>
            <person name="Im W.-T."/>
        </authorList>
    </citation>
    <scope>NUCLEOTIDE SEQUENCE [LARGE SCALE GENOMIC DNA]</scope>
    <source>
        <strain evidence="2 3">SM33</strain>
    </source>
</reference>
<gene>
    <name evidence="2" type="ORF">LZ016_01080</name>
</gene>
<name>A0ABS9VIA2_9SPHN</name>
<organism evidence="2 3">
    <name type="scientific">Sphingomonas telluris</name>
    <dbReference type="NCBI Taxonomy" id="2907998"/>
    <lineage>
        <taxon>Bacteria</taxon>
        <taxon>Pseudomonadati</taxon>
        <taxon>Pseudomonadota</taxon>
        <taxon>Alphaproteobacteria</taxon>
        <taxon>Sphingomonadales</taxon>
        <taxon>Sphingomonadaceae</taxon>
        <taxon>Sphingomonas</taxon>
    </lineage>
</organism>
<feature type="domain" description="Glucosamine inositolphosphorylceramide transferase 1 N-terminal" evidence="1">
    <location>
        <begin position="63"/>
        <end position="265"/>
    </location>
</feature>
<comment type="caution">
    <text evidence="2">The sequence shown here is derived from an EMBL/GenBank/DDBJ whole genome shotgun (WGS) entry which is preliminary data.</text>
</comment>
<evidence type="ECO:0000259" key="1">
    <source>
        <dbReference type="Pfam" id="PF24793"/>
    </source>
</evidence>
<dbReference type="Gene3D" id="2.115.10.20">
    <property type="entry name" value="Glycosyl hydrolase domain, family 43"/>
    <property type="match status" value="1"/>
</dbReference>
<dbReference type="InterPro" id="IPR023296">
    <property type="entry name" value="Glyco_hydro_beta-prop_sf"/>
</dbReference>